<dbReference type="GO" id="GO:0120293">
    <property type="term" value="C:dynein axonemal particle"/>
    <property type="evidence" value="ECO:0007669"/>
    <property type="project" value="UniProtKB-SubCell"/>
</dbReference>
<organism evidence="2 3">
    <name type="scientific">Habropoda laboriosa</name>
    <dbReference type="NCBI Taxonomy" id="597456"/>
    <lineage>
        <taxon>Eukaryota</taxon>
        <taxon>Metazoa</taxon>
        <taxon>Ecdysozoa</taxon>
        <taxon>Arthropoda</taxon>
        <taxon>Hexapoda</taxon>
        <taxon>Insecta</taxon>
        <taxon>Pterygota</taxon>
        <taxon>Neoptera</taxon>
        <taxon>Endopterygota</taxon>
        <taxon>Hymenoptera</taxon>
        <taxon>Apocrita</taxon>
        <taxon>Aculeata</taxon>
        <taxon>Apoidea</taxon>
        <taxon>Anthophila</taxon>
        <taxon>Apidae</taxon>
        <taxon>Habropoda</taxon>
    </lineage>
</organism>
<evidence type="ECO:0000259" key="1">
    <source>
        <dbReference type="Pfam" id="PF14740"/>
    </source>
</evidence>
<dbReference type="Pfam" id="PF14740">
    <property type="entry name" value="DUF4471"/>
    <property type="match status" value="1"/>
</dbReference>
<dbReference type="OrthoDB" id="538817at2759"/>
<dbReference type="PANTHER" id="PTHR22118">
    <property type="entry name" value="DYNEIN ASSEMBLY FACTOR 3, AXONEMAL"/>
    <property type="match status" value="1"/>
</dbReference>
<dbReference type="InterPro" id="IPR028235">
    <property type="entry name" value="DNAAF3_C"/>
</dbReference>
<accession>A0A0L7R0F9</accession>
<feature type="domain" description="Dynein assembly factor 3 C-terminal" evidence="1">
    <location>
        <begin position="74"/>
        <end position="326"/>
    </location>
</feature>
<name>A0A0L7R0F9_9HYME</name>
<sequence length="343" mass="39569">MWWGYSPALDIQSEVNKYETNCPGECLEVLIVGAGDARHILKTVASSYLHHDRIIIYNVVESTLEQVARSILLLSTSLDTNLGVFDWDYHMILKSRGVSNLTLQEYRFWRNNGIAFTWIEGESVRSNPTLLNNIIQHGPGFIHYTYLGDITNGPFFAWALQETKDNHMYRAADVAEQEVMCSIYAIRTKEPICKDLIGSHRDSCILNGTLVVETPNKEMEQESWKTKRNKYKKDDISWTDIKNHKVIFHPMASLESFKYKEEYVNRFDFIWTAHNTVKQLPNLVPLLKKGGIVLVELQKYLVESREENLQCFLQELKSVAQANGLCEINDINAKEHCIARFCK</sequence>
<dbReference type="STRING" id="597456.A0A0L7R0F9"/>
<protein>
    <submittedName>
        <fullName evidence="2">Dynein assembly factor 3, axonemal like protein</fullName>
    </submittedName>
</protein>
<proteinExistence type="predicted"/>
<gene>
    <name evidence="2" type="ORF">WH47_01500</name>
</gene>
<dbReference type="InterPro" id="IPR039304">
    <property type="entry name" value="DNAAF3"/>
</dbReference>
<evidence type="ECO:0000313" key="2">
    <source>
        <dbReference type="EMBL" id="KOC64332.1"/>
    </source>
</evidence>
<reference evidence="2 3" key="1">
    <citation type="submission" date="2015-07" db="EMBL/GenBank/DDBJ databases">
        <title>The genome of Habropoda laboriosa.</title>
        <authorList>
            <person name="Pan H."/>
            <person name="Kapheim K."/>
        </authorList>
    </citation>
    <scope>NUCLEOTIDE SEQUENCE [LARGE SCALE GENOMIC DNA]</scope>
    <source>
        <strain evidence="2">0110345459</strain>
    </source>
</reference>
<evidence type="ECO:0000313" key="3">
    <source>
        <dbReference type="Proteomes" id="UP000053825"/>
    </source>
</evidence>
<dbReference type="PANTHER" id="PTHR22118:SF14">
    <property type="entry name" value="DYNEIN AXONEMAL ASSEMBLY FACTOR 3"/>
    <property type="match status" value="1"/>
</dbReference>
<dbReference type="EMBL" id="KQ414670">
    <property type="protein sequence ID" value="KOC64332.1"/>
    <property type="molecule type" value="Genomic_DNA"/>
</dbReference>
<dbReference type="GO" id="GO:0070286">
    <property type="term" value="P:axonemal dynein complex assembly"/>
    <property type="evidence" value="ECO:0007669"/>
    <property type="project" value="InterPro"/>
</dbReference>
<dbReference type="AlphaFoldDB" id="A0A0L7R0F9"/>
<keyword evidence="3" id="KW-1185">Reference proteome</keyword>
<dbReference type="GO" id="GO:0044458">
    <property type="term" value="P:motile cilium assembly"/>
    <property type="evidence" value="ECO:0007669"/>
    <property type="project" value="TreeGrafter"/>
</dbReference>
<dbReference type="Proteomes" id="UP000053825">
    <property type="component" value="Unassembled WGS sequence"/>
</dbReference>